<evidence type="ECO:0000313" key="1">
    <source>
        <dbReference type="EMBL" id="GHF20983.1"/>
    </source>
</evidence>
<sequence length="92" mass="9528">MVPGGDDPKDVAGADVFPPGAVVAGLVVVDGHGCASGQVRTCRCRAAAGLRGMASVHRRDLLLSADLKGIEELEKPLQNDEGRPLPREVAQS</sequence>
<keyword evidence="2" id="KW-1185">Reference proteome</keyword>
<reference evidence="1" key="1">
    <citation type="journal article" date="2014" name="Int. J. Syst. Evol. Microbiol.">
        <title>Complete genome sequence of Corynebacterium casei LMG S-19264T (=DSM 44701T), isolated from a smear-ripened cheese.</title>
        <authorList>
            <consortium name="US DOE Joint Genome Institute (JGI-PGF)"/>
            <person name="Walter F."/>
            <person name="Albersmeier A."/>
            <person name="Kalinowski J."/>
            <person name="Ruckert C."/>
        </authorList>
    </citation>
    <scope>NUCLEOTIDE SEQUENCE</scope>
    <source>
        <strain evidence="1">JCM 3302</strain>
    </source>
</reference>
<name>A0A919AS78_9ACTN</name>
<protein>
    <submittedName>
        <fullName evidence="1">Uncharacterized protein</fullName>
    </submittedName>
</protein>
<dbReference type="AlphaFoldDB" id="A0A919AS78"/>
<comment type="caution">
    <text evidence="1">The sequence shown here is derived from an EMBL/GenBank/DDBJ whole genome shotgun (WGS) entry which is preliminary data.</text>
</comment>
<gene>
    <name evidence="1" type="ORF">GCM10014715_89060</name>
</gene>
<reference evidence="1" key="2">
    <citation type="submission" date="2020-09" db="EMBL/GenBank/DDBJ databases">
        <authorList>
            <person name="Sun Q."/>
            <person name="Ohkuma M."/>
        </authorList>
    </citation>
    <scope>NUCLEOTIDE SEQUENCE</scope>
    <source>
        <strain evidence="1">JCM 3302</strain>
    </source>
</reference>
<dbReference type="Proteomes" id="UP000641386">
    <property type="component" value="Unassembled WGS sequence"/>
</dbReference>
<evidence type="ECO:0000313" key="2">
    <source>
        <dbReference type="Proteomes" id="UP000641386"/>
    </source>
</evidence>
<organism evidence="1 2">
    <name type="scientific">Streptomyces spiralis</name>
    <dbReference type="NCBI Taxonomy" id="66376"/>
    <lineage>
        <taxon>Bacteria</taxon>
        <taxon>Bacillati</taxon>
        <taxon>Actinomycetota</taxon>
        <taxon>Actinomycetes</taxon>
        <taxon>Kitasatosporales</taxon>
        <taxon>Streptomycetaceae</taxon>
        <taxon>Streptomyces</taxon>
    </lineage>
</organism>
<accession>A0A919AS78</accession>
<proteinExistence type="predicted"/>
<dbReference type="EMBL" id="BNBC01000103">
    <property type="protein sequence ID" value="GHF20983.1"/>
    <property type="molecule type" value="Genomic_DNA"/>
</dbReference>